<keyword evidence="6" id="KW-0106">Calcium</keyword>
<evidence type="ECO:0000313" key="9">
    <source>
        <dbReference type="Proteomes" id="UP000245667"/>
    </source>
</evidence>
<dbReference type="InterPro" id="IPR035874">
    <property type="entry name" value="IDS"/>
</dbReference>
<evidence type="ECO:0000259" key="7">
    <source>
        <dbReference type="Pfam" id="PF00884"/>
    </source>
</evidence>
<dbReference type="Proteomes" id="UP000245667">
    <property type="component" value="Unassembled WGS sequence"/>
</dbReference>
<evidence type="ECO:0000313" key="8">
    <source>
        <dbReference type="EMBL" id="PWK22585.1"/>
    </source>
</evidence>
<dbReference type="GO" id="GO:0046872">
    <property type="term" value="F:metal ion binding"/>
    <property type="evidence" value="ECO:0007669"/>
    <property type="project" value="UniProtKB-KW"/>
</dbReference>
<organism evidence="8 9">
    <name type="scientific">Maribacter polysiphoniae</name>
    <dbReference type="NCBI Taxonomy" id="429344"/>
    <lineage>
        <taxon>Bacteria</taxon>
        <taxon>Pseudomonadati</taxon>
        <taxon>Bacteroidota</taxon>
        <taxon>Flavobacteriia</taxon>
        <taxon>Flavobacteriales</taxon>
        <taxon>Flavobacteriaceae</taxon>
        <taxon>Maribacter</taxon>
    </lineage>
</organism>
<dbReference type="AlphaFoldDB" id="A0A316DXF6"/>
<evidence type="ECO:0000256" key="3">
    <source>
        <dbReference type="ARBA" id="ARBA00022723"/>
    </source>
</evidence>
<keyword evidence="3" id="KW-0479">Metal-binding</keyword>
<proteinExistence type="inferred from homology"/>
<dbReference type="EMBL" id="QGGQ01000007">
    <property type="protein sequence ID" value="PWK22585.1"/>
    <property type="molecule type" value="Genomic_DNA"/>
</dbReference>
<dbReference type="SUPFAM" id="SSF53649">
    <property type="entry name" value="Alkaline phosphatase-like"/>
    <property type="match status" value="1"/>
</dbReference>
<dbReference type="GO" id="GO:0005737">
    <property type="term" value="C:cytoplasm"/>
    <property type="evidence" value="ECO:0007669"/>
    <property type="project" value="TreeGrafter"/>
</dbReference>
<comment type="cofactor">
    <cofactor evidence="1">
        <name>Ca(2+)</name>
        <dbReference type="ChEBI" id="CHEBI:29108"/>
    </cofactor>
</comment>
<evidence type="ECO:0000256" key="6">
    <source>
        <dbReference type="ARBA" id="ARBA00022837"/>
    </source>
</evidence>
<dbReference type="InterPro" id="IPR017850">
    <property type="entry name" value="Alkaline_phosphatase_core_sf"/>
</dbReference>
<dbReference type="Gene3D" id="3.40.720.10">
    <property type="entry name" value="Alkaline Phosphatase, subunit A"/>
    <property type="match status" value="1"/>
</dbReference>
<evidence type="ECO:0000256" key="4">
    <source>
        <dbReference type="ARBA" id="ARBA00022729"/>
    </source>
</evidence>
<name>A0A316DXF6_9FLAO</name>
<dbReference type="PANTHER" id="PTHR45953">
    <property type="entry name" value="IDURONATE 2-SULFATASE"/>
    <property type="match status" value="1"/>
</dbReference>
<dbReference type="PROSITE" id="PS51257">
    <property type="entry name" value="PROKAR_LIPOPROTEIN"/>
    <property type="match status" value="1"/>
</dbReference>
<accession>A0A316DXF6</accession>
<dbReference type="InterPro" id="IPR000917">
    <property type="entry name" value="Sulfatase_N"/>
</dbReference>
<dbReference type="GO" id="GO:0004423">
    <property type="term" value="F:iduronate-2-sulfatase activity"/>
    <property type="evidence" value="ECO:0007669"/>
    <property type="project" value="InterPro"/>
</dbReference>
<keyword evidence="4" id="KW-0732">Signal</keyword>
<dbReference type="PROSITE" id="PS00523">
    <property type="entry name" value="SULFATASE_1"/>
    <property type="match status" value="1"/>
</dbReference>
<dbReference type="Pfam" id="PF00884">
    <property type="entry name" value="Sulfatase"/>
    <property type="match status" value="1"/>
</dbReference>
<dbReference type="PANTHER" id="PTHR45953:SF1">
    <property type="entry name" value="IDURONATE 2-SULFATASE"/>
    <property type="match status" value="1"/>
</dbReference>
<reference evidence="8 9" key="1">
    <citation type="submission" date="2018-05" db="EMBL/GenBank/DDBJ databases">
        <title>Genomic Encyclopedia of Archaeal and Bacterial Type Strains, Phase II (KMG-II): from individual species to whole genera.</title>
        <authorList>
            <person name="Goeker M."/>
        </authorList>
    </citation>
    <scope>NUCLEOTIDE SEQUENCE [LARGE SCALE GENOMIC DNA]</scope>
    <source>
        <strain evidence="8 9">DSM 23514</strain>
    </source>
</reference>
<comment type="similarity">
    <text evidence="2">Belongs to the sulfatase family.</text>
</comment>
<protein>
    <submittedName>
        <fullName evidence="8">Arylsulfatase A-like enzyme</fullName>
    </submittedName>
</protein>
<comment type="caution">
    <text evidence="8">The sequence shown here is derived from an EMBL/GenBank/DDBJ whole genome shotgun (WGS) entry which is preliminary data.</text>
</comment>
<sequence length="568" mass="64620">MSPLMKFGKIEFRKEVILFLLTALLMVSCKSQNDKPVEETSKKPNILFIAIDDLRPELGAYGSEMAITPNLDAISNDGLLFENAYCQQAICSPSRASLMTGARPETIHVIENYTYFRDANPDIITLPQHFKNNGYEATNTGKIYHKPGFADAELSWSRKPAYDKMTIEKSKTPGGFALPENQEMFRKNQADMIAKYGPEAPRNGLGKGPAYEYADVPDTFYEDGYNTELAIVTMKDMIEKNPDKPFFLGLGMKKPHLDWLAPKKYWDLYNRDSIKLTTQTHAPKNGAAMGLHPSFELRARYGIPKKGAIDDELAKTLKHAYLASVSYIDAQIGKMINALEEAGLRENTIIMVWSDHGWHLGEMGIWGKATNYEISARVPLMIWTPDMPKETRGKKTKALVELVDMYPTLCELAGLDKPEHLEGQSFAPLVEDPNKSWKKAAFTQFPTPALREWAANPLSKGMRETYFGPLIEEVEGKIKDQQKDNWDRELFENYLMGYAMRTDRYRFILWRDYRDPKAEPLFFELYDHKTDPNETVNIADDNPELVAELLAQFNKGWQGNLADMANTK</sequence>
<evidence type="ECO:0000256" key="5">
    <source>
        <dbReference type="ARBA" id="ARBA00022801"/>
    </source>
</evidence>
<keyword evidence="5" id="KW-0378">Hydrolase</keyword>
<dbReference type="CDD" id="cd16030">
    <property type="entry name" value="iduronate-2-sulfatase"/>
    <property type="match status" value="1"/>
</dbReference>
<dbReference type="InterPro" id="IPR024607">
    <property type="entry name" value="Sulfatase_CS"/>
</dbReference>
<gene>
    <name evidence="8" type="ORF">LX92_03060</name>
</gene>
<feature type="domain" description="Sulfatase N-terminal" evidence="7">
    <location>
        <begin position="44"/>
        <end position="414"/>
    </location>
</feature>
<evidence type="ECO:0000256" key="1">
    <source>
        <dbReference type="ARBA" id="ARBA00001913"/>
    </source>
</evidence>
<evidence type="ECO:0000256" key="2">
    <source>
        <dbReference type="ARBA" id="ARBA00008779"/>
    </source>
</evidence>